<protein>
    <submittedName>
        <fullName evidence="2">Uncharacterized protein</fullName>
    </submittedName>
</protein>
<dbReference type="AlphaFoldDB" id="A0A7Z0WPV1"/>
<organism evidence="2 3">
    <name type="scientific">Actinophytocola xinjiangensis</name>
    <dbReference type="NCBI Taxonomy" id="485602"/>
    <lineage>
        <taxon>Bacteria</taxon>
        <taxon>Bacillati</taxon>
        <taxon>Actinomycetota</taxon>
        <taxon>Actinomycetes</taxon>
        <taxon>Pseudonocardiales</taxon>
        <taxon>Pseudonocardiaceae</taxon>
    </lineage>
</organism>
<dbReference type="Proteomes" id="UP000185696">
    <property type="component" value="Unassembled WGS sequence"/>
</dbReference>
<evidence type="ECO:0000256" key="1">
    <source>
        <dbReference type="SAM" id="MobiDB-lite"/>
    </source>
</evidence>
<name>A0A7Z0WPV1_9PSEU</name>
<evidence type="ECO:0000313" key="2">
    <source>
        <dbReference type="EMBL" id="OLF12719.1"/>
    </source>
</evidence>
<dbReference type="EMBL" id="MSIF01000002">
    <property type="protein sequence ID" value="OLF12719.1"/>
    <property type="molecule type" value="Genomic_DNA"/>
</dbReference>
<keyword evidence="3" id="KW-1185">Reference proteome</keyword>
<dbReference type="RefSeq" id="WP_075131626.1">
    <property type="nucleotide sequence ID" value="NZ_MSIF01000002.1"/>
</dbReference>
<feature type="compositionally biased region" description="Basic residues" evidence="1">
    <location>
        <begin position="147"/>
        <end position="156"/>
    </location>
</feature>
<comment type="caution">
    <text evidence="2">The sequence shown here is derived from an EMBL/GenBank/DDBJ whole genome shotgun (WGS) entry which is preliminary data.</text>
</comment>
<evidence type="ECO:0000313" key="3">
    <source>
        <dbReference type="Proteomes" id="UP000185696"/>
    </source>
</evidence>
<reference evidence="2 3" key="1">
    <citation type="submission" date="2016-12" db="EMBL/GenBank/DDBJ databases">
        <title>The draft genome sequence of Actinophytocola xinjiangensis.</title>
        <authorList>
            <person name="Wang W."/>
            <person name="Yuan L."/>
        </authorList>
    </citation>
    <scope>NUCLEOTIDE SEQUENCE [LARGE SCALE GENOMIC DNA]</scope>
    <source>
        <strain evidence="2 3">CGMCC 4.4663</strain>
    </source>
</reference>
<feature type="compositionally biased region" description="Acidic residues" evidence="1">
    <location>
        <begin position="103"/>
        <end position="113"/>
    </location>
</feature>
<sequence>MTNPFLRDLPPPPVSRETMRALEQQTLHRMETGGNPVFAELAREVRAGRTTLREAATSLAYRDAFDEAAANLEKALRGFSVDEIAQLADGRNVDELLSRIPDETPEPSAEPDPEPPARPADDEDFDGPIMTSPLPPVRDADPGQHPQRARWNRRWD</sequence>
<accession>A0A7Z0WPV1</accession>
<feature type="compositionally biased region" description="Basic and acidic residues" evidence="1">
    <location>
        <begin position="91"/>
        <end position="102"/>
    </location>
</feature>
<feature type="region of interest" description="Disordered" evidence="1">
    <location>
        <begin position="88"/>
        <end position="156"/>
    </location>
</feature>
<gene>
    <name evidence="2" type="ORF">BLA60_05420</name>
</gene>
<proteinExistence type="predicted"/>
<dbReference type="OrthoDB" id="3871167at2"/>